<dbReference type="InterPro" id="IPR052709">
    <property type="entry name" value="Transposase-MT_Hybrid"/>
</dbReference>
<keyword evidence="3" id="KW-1185">Reference proteome</keyword>
<feature type="non-terminal residue" evidence="2">
    <location>
        <position position="70"/>
    </location>
</feature>
<dbReference type="Gene3D" id="1.10.10.1450">
    <property type="match status" value="1"/>
</dbReference>
<evidence type="ECO:0000313" key="3">
    <source>
        <dbReference type="Proteomes" id="UP000008237"/>
    </source>
</evidence>
<dbReference type="Proteomes" id="UP000008237">
    <property type="component" value="Unassembled WGS sequence"/>
</dbReference>
<dbReference type="AlphaFoldDB" id="E2C204"/>
<dbReference type="PANTHER" id="PTHR46060">
    <property type="entry name" value="MARINER MOS1 TRANSPOSASE-LIKE PROTEIN"/>
    <property type="match status" value="1"/>
</dbReference>
<dbReference type="OrthoDB" id="10033972at2759"/>
<proteinExistence type="predicted"/>
<dbReference type="InterPro" id="IPR041426">
    <property type="entry name" value="Mos1_HTH"/>
</dbReference>
<feature type="domain" description="Mos1 transposase HTH" evidence="1">
    <location>
        <begin position="1"/>
        <end position="45"/>
    </location>
</feature>
<sequence>RVNIKFSVKNGKSATETLQMLKIAYGDNYLSQTQVFEWHRRFRKGREDIDNDKYSSRSIERMTEENVEKV</sequence>
<dbReference type="EMBL" id="GL452032">
    <property type="protein sequence ID" value="EFN78024.1"/>
    <property type="molecule type" value="Genomic_DNA"/>
</dbReference>
<evidence type="ECO:0000259" key="1">
    <source>
        <dbReference type="Pfam" id="PF17906"/>
    </source>
</evidence>
<dbReference type="Pfam" id="PF17906">
    <property type="entry name" value="HTH_48"/>
    <property type="match status" value="1"/>
</dbReference>
<feature type="non-terminal residue" evidence="2">
    <location>
        <position position="1"/>
    </location>
</feature>
<evidence type="ECO:0000313" key="2">
    <source>
        <dbReference type="EMBL" id="EFN78024.1"/>
    </source>
</evidence>
<organism evidence="3">
    <name type="scientific">Harpegnathos saltator</name>
    <name type="common">Jerdon's jumping ant</name>
    <dbReference type="NCBI Taxonomy" id="610380"/>
    <lineage>
        <taxon>Eukaryota</taxon>
        <taxon>Metazoa</taxon>
        <taxon>Ecdysozoa</taxon>
        <taxon>Arthropoda</taxon>
        <taxon>Hexapoda</taxon>
        <taxon>Insecta</taxon>
        <taxon>Pterygota</taxon>
        <taxon>Neoptera</taxon>
        <taxon>Endopterygota</taxon>
        <taxon>Hymenoptera</taxon>
        <taxon>Apocrita</taxon>
        <taxon>Aculeata</taxon>
        <taxon>Formicoidea</taxon>
        <taxon>Formicidae</taxon>
        <taxon>Ponerinae</taxon>
        <taxon>Ponerini</taxon>
        <taxon>Harpegnathos</taxon>
    </lineage>
</organism>
<gene>
    <name evidence="2" type="ORF">EAI_10581</name>
</gene>
<dbReference type="STRING" id="610380.E2C204"/>
<accession>E2C204</accession>
<name>E2C204_HARSA</name>
<dbReference type="InParanoid" id="E2C204"/>
<protein>
    <submittedName>
        <fullName evidence="2">Uncharacterized protein FLJ37770</fullName>
    </submittedName>
</protein>
<dbReference type="PANTHER" id="PTHR46060:SF1">
    <property type="entry name" value="MARINER MOS1 TRANSPOSASE-LIKE PROTEIN"/>
    <property type="match status" value="1"/>
</dbReference>
<reference evidence="2 3" key="1">
    <citation type="journal article" date="2010" name="Science">
        <title>Genomic comparison of the ants Camponotus floridanus and Harpegnathos saltator.</title>
        <authorList>
            <person name="Bonasio R."/>
            <person name="Zhang G."/>
            <person name="Ye C."/>
            <person name="Mutti N.S."/>
            <person name="Fang X."/>
            <person name="Qin N."/>
            <person name="Donahue G."/>
            <person name="Yang P."/>
            <person name="Li Q."/>
            <person name="Li C."/>
            <person name="Zhang P."/>
            <person name="Huang Z."/>
            <person name="Berger S.L."/>
            <person name="Reinberg D."/>
            <person name="Wang J."/>
            <person name="Liebig J."/>
        </authorList>
    </citation>
    <scope>NUCLEOTIDE SEQUENCE [LARGE SCALE GENOMIC DNA]</scope>
    <source>
        <strain evidence="2 3">R22 G/1</strain>
    </source>
</reference>